<dbReference type="AlphaFoldDB" id="A0A239IZD4"/>
<name>A0A239IZD4_9RHOB</name>
<dbReference type="Proteomes" id="UP000198440">
    <property type="component" value="Unassembled WGS sequence"/>
</dbReference>
<gene>
    <name evidence="1" type="ORF">SAMN04488078_104633</name>
</gene>
<accession>A0A239IZD4</accession>
<evidence type="ECO:0000313" key="2">
    <source>
        <dbReference type="Proteomes" id="UP000198440"/>
    </source>
</evidence>
<dbReference type="EMBL" id="FZON01000046">
    <property type="protein sequence ID" value="SNS97774.1"/>
    <property type="molecule type" value="Genomic_DNA"/>
</dbReference>
<dbReference type="RefSeq" id="WP_089279462.1">
    <property type="nucleotide sequence ID" value="NZ_FZON01000046.1"/>
</dbReference>
<evidence type="ECO:0000313" key="1">
    <source>
        <dbReference type="EMBL" id="SNS97774.1"/>
    </source>
</evidence>
<proteinExistence type="predicted"/>
<reference evidence="1 2" key="1">
    <citation type="submission" date="2017-06" db="EMBL/GenBank/DDBJ databases">
        <authorList>
            <person name="Kim H.J."/>
            <person name="Triplett B.A."/>
        </authorList>
    </citation>
    <scope>NUCLEOTIDE SEQUENCE [LARGE SCALE GENOMIC DNA]</scope>
    <source>
        <strain evidence="1 2">DSM 11445</strain>
    </source>
</reference>
<sequence length="94" mass="10661">MNSMTRLRAWPQILPGLEWIRKAAHALDNRNTDRHMRQHLARLVETAPHLLEDAGLCRSGTAERTTSVWLGRGLRVTRRSALQGAPRITVETGR</sequence>
<dbReference type="OrthoDB" id="7877350at2"/>
<protein>
    <submittedName>
        <fullName evidence="1">Uncharacterized protein</fullName>
    </submittedName>
</protein>
<organism evidence="1 2">
    <name type="scientific">Antarctobacter heliothermus</name>
    <dbReference type="NCBI Taxonomy" id="74033"/>
    <lineage>
        <taxon>Bacteria</taxon>
        <taxon>Pseudomonadati</taxon>
        <taxon>Pseudomonadota</taxon>
        <taxon>Alphaproteobacteria</taxon>
        <taxon>Rhodobacterales</taxon>
        <taxon>Roseobacteraceae</taxon>
        <taxon>Antarctobacter</taxon>
    </lineage>
</organism>